<evidence type="ECO:0000313" key="3">
    <source>
        <dbReference type="Proteomes" id="UP001295684"/>
    </source>
</evidence>
<evidence type="ECO:0000313" key="2">
    <source>
        <dbReference type="EMBL" id="CAI2371997.1"/>
    </source>
</evidence>
<evidence type="ECO:0000256" key="1">
    <source>
        <dbReference type="SAM" id="MobiDB-lite"/>
    </source>
</evidence>
<gene>
    <name evidence="2" type="ORF">ECRASSUSDP1_LOCUS13324</name>
</gene>
<sequence length="388" mass="44977">MESSDTREFITKSMHPRLSHGYCTYLMLVERGMTVEQAQKELLEFALERFDDNDFLLYCLNCYDKTSQKYLSKLICQETLLDLLEDPQNLEFNPEEDITLLMVADTEKGFNKFCSKGETENKDISQEFEHIVPSVNFLPPVNPIREKIRKMAIGDKKIESSTKERSRITQTHRTKEVIAKKDPSKAGTQGKLNMLNFQSKTKMPAPKNNETKIGGKRKREEMEKSQTKEIHVVKTEKRIKSKEVPSKVSAQKAKFDSNLYSLEESDDEKDHKQEDPVPETSSEPEDVPKEDNEDENRRSDNENEHPNNITEEESMEVDSKPMTRTIKTKVLKEEIYFDEEGFECVKQVEHEIEKEVELVKPKTSNLAKKKQTYKAPSKGQSSLKRFFG</sequence>
<protein>
    <recommendedName>
        <fullName evidence="4">DNA polymerase delta subunit 3</fullName>
    </recommendedName>
</protein>
<feature type="region of interest" description="Disordered" evidence="1">
    <location>
        <begin position="158"/>
        <end position="324"/>
    </location>
</feature>
<feature type="compositionally biased region" description="Basic and acidic residues" evidence="1">
    <location>
        <begin position="286"/>
        <end position="305"/>
    </location>
</feature>
<dbReference type="AlphaFoldDB" id="A0AAD1XGQ4"/>
<name>A0AAD1XGQ4_EUPCR</name>
<accession>A0AAD1XGQ4</accession>
<feature type="region of interest" description="Disordered" evidence="1">
    <location>
        <begin position="365"/>
        <end position="388"/>
    </location>
</feature>
<comment type="caution">
    <text evidence="2">The sequence shown here is derived from an EMBL/GenBank/DDBJ whole genome shotgun (WGS) entry which is preliminary data.</text>
</comment>
<keyword evidence="3" id="KW-1185">Reference proteome</keyword>
<feature type="compositionally biased region" description="Basic and acidic residues" evidence="1">
    <location>
        <begin position="158"/>
        <end position="184"/>
    </location>
</feature>
<feature type="compositionally biased region" description="Polar residues" evidence="1">
    <location>
        <begin position="378"/>
        <end position="388"/>
    </location>
</feature>
<evidence type="ECO:0008006" key="4">
    <source>
        <dbReference type="Google" id="ProtNLM"/>
    </source>
</evidence>
<feature type="compositionally biased region" description="Basic and acidic residues" evidence="1">
    <location>
        <begin position="218"/>
        <end position="245"/>
    </location>
</feature>
<reference evidence="2" key="1">
    <citation type="submission" date="2023-07" db="EMBL/GenBank/DDBJ databases">
        <authorList>
            <consortium name="AG Swart"/>
            <person name="Singh M."/>
            <person name="Singh A."/>
            <person name="Seah K."/>
            <person name="Emmerich C."/>
        </authorList>
    </citation>
    <scope>NUCLEOTIDE SEQUENCE</scope>
    <source>
        <strain evidence="2">DP1</strain>
    </source>
</reference>
<proteinExistence type="predicted"/>
<dbReference type="EMBL" id="CAMPGE010013259">
    <property type="protein sequence ID" value="CAI2371997.1"/>
    <property type="molecule type" value="Genomic_DNA"/>
</dbReference>
<dbReference type="Proteomes" id="UP001295684">
    <property type="component" value="Unassembled WGS sequence"/>
</dbReference>
<organism evidence="2 3">
    <name type="scientific">Euplotes crassus</name>
    <dbReference type="NCBI Taxonomy" id="5936"/>
    <lineage>
        <taxon>Eukaryota</taxon>
        <taxon>Sar</taxon>
        <taxon>Alveolata</taxon>
        <taxon>Ciliophora</taxon>
        <taxon>Intramacronucleata</taxon>
        <taxon>Spirotrichea</taxon>
        <taxon>Hypotrichia</taxon>
        <taxon>Euplotida</taxon>
        <taxon>Euplotidae</taxon>
        <taxon>Moneuplotes</taxon>
    </lineage>
</organism>
<feature type="compositionally biased region" description="Polar residues" evidence="1">
    <location>
        <begin position="186"/>
        <end position="201"/>
    </location>
</feature>